<dbReference type="PANTHER" id="PTHR33281:SF19">
    <property type="entry name" value="VOLTAGE-DEPENDENT ANION CHANNEL-FORMING PROTEIN YNEE"/>
    <property type="match status" value="1"/>
</dbReference>
<feature type="transmembrane region" description="Helical" evidence="9">
    <location>
        <begin position="51"/>
        <end position="70"/>
    </location>
</feature>
<dbReference type="RefSeq" id="WP_088559688.1">
    <property type="nucleotide sequence ID" value="NZ_FYEH01000001.1"/>
</dbReference>
<evidence type="ECO:0000256" key="9">
    <source>
        <dbReference type="SAM" id="Phobius"/>
    </source>
</evidence>
<dbReference type="InterPro" id="IPR044669">
    <property type="entry name" value="YneE/VCCN1/2-like"/>
</dbReference>
<comment type="similarity">
    <text evidence="8">Belongs to the anion channel-forming bestrophin (TC 1.A.46) family.</text>
</comment>
<keyword evidence="2" id="KW-0813">Transport</keyword>
<dbReference type="PANTHER" id="PTHR33281">
    <property type="entry name" value="UPF0187 PROTEIN YNEE"/>
    <property type="match status" value="1"/>
</dbReference>
<gene>
    <name evidence="10" type="ORF">SAMN07250955_101386</name>
</gene>
<comment type="subcellular location">
    <subcellularLocation>
        <location evidence="1">Cell membrane</location>
        <topology evidence="1">Multi-pass membrane protein</topology>
    </subcellularLocation>
</comment>
<dbReference type="GO" id="GO:0005254">
    <property type="term" value="F:chloride channel activity"/>
    <property type="evidence" value="ECO:0007669"/>
    <property type="project" value="InterPro"/>
</dbReference>
<dbReference type="Pfam" id="PF25539">
    <property type="entry name" value="Bestrophin_2"/>
    <property type="match status" value="1"/>
</dbReference>
<dbReference type="Proteomes" id="UP000197065">
    <property type="component" value="Unassembled WGS sequence"/>
</dbReference>
<evidence type="ECO:0000313" key="11">
    <source>
        <dbReference type="Proteomes" id="UP000197065"/>
    </source>
</evidence>
<feature type="transmembrane region" description="Helical" evidence="9">
    <location>
        <begin position="215"/>
        <end position="243"/>
    </location>
</feature>
<evidence type="ECO:0000256" key="8">
    <source>
        <dbReference type="ARBA" id="ARBA00034708"/>
    </source>
</evidence>
<evidence type="ECO:0000256" key="6">
    <source>
        <dbReference type="ARBA" id="ARBA00023065"/>
    </source>
</evidence>
<dbReference type="OrthoDB" id="445589at2"/>
<proteinExistence type="inferred from homology"/>
<dbReference type="AlphaFoldDB" id="A0A212Q313"/>
<organism evidence="10 11">
    <name type="scientific">Arboricoccus pini</name>
    <dbReference type="NCBI Taxonomy" id="1963835"/>
    <lineage>
        <taxon>Bacteria</taxon>
        <taxon>Pseudomonadati</taxon>
        <taxon>Pseudomonadota</taxon>
        <taxon>Alphaproteobacteria</taxon>
        <taxon>Geminicoccales</taxon>
        <taxon>Geminicoccaceae</taxon>
        <taxon>Arboricoccus</taxon>
    </lineage>
</organism>
<reference evidence="10 11" key="1">
    <citation type="submission" date="2017-06" db="EMBL/GenBank/DDBJ databases">
        <authorList>
            <person name="Kim H.J."/>
            <person name="Triplett B.A."/>
        </authorList>
    </citation>
    <scope>NUCLEOTIDE SEQUENCE [LARGE SCALE GENOMIC DNA]</scope>
    <source>
        <strain evidence="10 11">B29T1</strain>
    </source>
</reference>
<evidence type="ECO:0000256" key="1">
    <source>
        <dbReference type="ARBA" id="ARBA00004651"/>
    </source>
</evidence>
<evidence type="ECO:0000256" key="4">
    <source>
        <dbReference type="ARBA" id="ARBA00022692"/>
    </source>
</evidence>
<keyword evidence="7 9" id="KW-0472">Membrane</keyword>
<dbReference type="EMBL" id="FYEH01000001">
    <property type="protein sequence ID" value="SNB53643.1"/>
    <property type="molecule type" value="Genomic_DNA"/>
</dbReference>
<evidence type="ECO:0000256" key="2">
    <source>
        <dbReference type="ARBA" id="ARBA00022448"/>
    </source>
</evidence>
<evidence type="ECO:0000256" key="7">
    <source>
        <dbReference type="ARBA" id="ARBA00023136"/>
    </source>
</evidence>
<protein>
    <submittedName>
        <fullName evidence="10">Putative membrane protein</fullName>
    </submittedName>
</protein>
<sequence>MIVRRRHHWLRMLFVWNGSVLRQILPRLVVVILISFLAVAGHLWLHSQRFTLNPTPFSLLGITLAIFLGFRNSTSYERYAEGRQLWGQLIIAARSLLRQAATLTIPPLTSTEQARLATRLVELATELKDQLRRSDRARDATLPKVAPSARPSSSRHVLAVAEDLAALRREGRLEPLLVPAMEANLDRIAAVIGGCERIAGTPIPYTYSVMLHRTVYIYCMLLPFGLVGGLELLTPLITAFIAYTFMALEATASELEDPFGLDANDLPLDALTRTLERSLLDMAGVEELPPELEPDANYILT</sequence>
<name>A0A212Q313_9PROT</name>
<keyword evidence="11" id="KW-1185">Reference proteome</keyword>
<feature type="transmembrane region" description="Helical" evidence="9">
    <location>
        <begin position="20"/>
        <end position="45"/>
    </location>
</feature>
<keyword evidence="6" id="KW-0406">Ion transport</keyword>
<accession>A0A212Q313</accession>
<evidence type="ECO:0000313" key="10">
    <source>
        <dbReference type="EMBL" id="SNB53643.1"/>
    </source>
</evidence>
<evidence type="ECO:0000256" key="3">
    <source>
        <dbReference type="ARBA" id="ARBA00022475"/>
    </source>
</evidence>
<evidence type="ECO:0000256" key="5">
    <source>
        <dbReference type="ARBA" id="ARBA00022989"/>
    </source>
</evidence>
<keyword evidence="5 9" id="KW-1133">Transmembrane helix</keyword>
<keyword evidence="4 9" id="KW-0812">Transmembrane</keyword>
<keyword evidence="3" id="KW-1003">Cell membrane</keyword>
<dbReference type="GO" id="GO:0005886">
    <property type="term" value="C:plasma membrane"/>
    <property type="evidence" value="ECO:0007669"/>
    <property type="project" value="UniProtKB-SubCell"/>
</dbReference>